<accession>A0A1N7RWK7</accession>
<comment type="caution">
    <text evidence="1">The sequence shown here is derived from an EMBL/GenBank/DDBJ whole genome shotgun (WGS) entry which is preliminary data.</text>
</comment>
<dbReference type="OrthoDB" id="9104969at2"/>
<dbReference type="AlphaFoldDB" id="A0A1N7RWK7"/>
<name>A0A1N7RWK7_9BURK</name>
<gene>
    <name evidence="1" type="ORF">BN2476_230029</name>
</gene>
<dbReference type="RefSeq" id="WP_087734029.1">
    <property type="nucleotide sequence ID" value="NZ_CYGY02000023.1"/>
</dbReference>
<organism evidence="1 2">
    <name type="scientific">Paraburkholderia piptadeniae</name>
    <dbReference type="NCBI Taxonomy" id="1701573"/>
    <lineage>
        <taxon>Bacteria</taxon>
        <taxon>Pseudomonadati</taxon>
        <taxon>Pseudomonadota</taxon>
        <taxon>Betaproteobacteria</taxon>
        <taxon>Burkholderiales</taxon>
        <taxon>Burkholderiaceae</taxon>
        <taxon>Paraburkholderia</taxon>
    </lineage>
</organism>
<dbReference type="EMBL" id="CYGY02000023">
    <property type="protein sequence ID" value="SIT39480.1"/>
    <property type="molecule type" value="Genomic_DNA"/>
</dbReference>
<sequence>MLTIAIYDRDDLGGNPSHEPLCEVEGCVVRHDGQRLSLLEEVCKVLEMCLDKYSTPTPPTDCFTVLIKRSRRSGTELVARIDLVARNGRTNASVLLEHGECVGVESVHVDPDDDAATIVLQIVKQLIAKGW</sequence>
<reference evidence="1" key="1">
    <citation type="submission" date="2016-12" db="EMBL/GenBank/DDBJ databases">
        <authorList>
            <person name="Moulin L."/>
        </authorList>
    </citation>
    <scope>NUCLEOTIDE SEQUENCE [LARGE SCALE GENOMIC DNA]</scope>
    <source>
        <strain evidence="1">STM 7183</strain>
    </source>
</reference>
<evidence type="ECO:0000313" key="2">
    <source>
        <dbReference type="Proteomes" id="UP000195569"/>
    </source>
</evidence>
<protein>
    <submittedName>
        <fullName evidence="1">Uncharacterized protein</fullName>
    </submittedName>
</protein>
<dbReference type="Proteomes" id="UP000195569">
    <property type="component" value="Unassembled WGS sequence"/>
</dbReference>
<keyword evidence="2" id="KW-1185">Reference proteome</keyword>
<proteinExistence type="predicted"/>
<evidence type="ECO:0000313" key="1">
    <source>
        <dbReference type="EMBL" id="SIT39480.1"/>
    </source>
</evidence>